<dbReference type="EMBL" id="RBAH01000028">
    <property type="protein sequence ID" value="RKN71832.1"/>
    <property type="molecule type" value="Genomic_DNA"/>
</dbReference>
<evidence type="ECO:0000256" key="3">
    <source>
        <dbReference type="ARBA" id="ARBA00023136"/>
    </source>
</evidence>
<protein>
    <submittedName>
        <fullName evidence="7">Extracellular solute-binding protein</fullName>
    </submittedName>
</protein>
<comment type="caution">
    <text evidence="7">The sequence shown here is derived from an EMBL/GenBank/DDBJ whole genome shotgun (WGS) entry which is preliminary data.</text>
</comment>
<accession>A0A3B0BGQ0</accession>
<dbReference type="SUPFAM" id="SSF53850">
    <property type="entry name" value="Periplasmic binding protein-like II"/>
    <property type="match status" value="1"/>
</dbReference>
<dbReference type="RefSeq" id="WP_120750729.1">
    <property type="nucleotide sequence ID" value="NZ_RBAH01000028.1"/>
</dbReference>
<dbReference type="InterPro" id="IPR050490">
    <property type="entry name" value="Bact_solute-bd_prot1"/>
</dbReference>
<keyword evidence="4" id="KW-0564">Palmitate</keyword>
<reference evidence="7 8" key="1">
    <citation type="journal article" date="2007" name="Int. J. Syst. Evol. Microbiol.">
        <title>Paenibacillus ginsengarvi sp. nov., isolated from soil from ginseng cultivation.</title>
        <authorList>
            <person name="Yoon M.H."/>
            <person name="Ten L.N."/>
            <person name="Im W.T."/>
        </authorList>
    </citation>
    <scope>NUCLEOTIDE SEQUENCE [LARGE SCALE GENOMIC DNA]</scope>
    <source>
        <strain evidence="7 8">KCTC 13059</strain>
    </source>
</reference>
<feature type="region of interest" description="Disordered" evidence="6">
    <location>
        <begin position="158"/>
        <end position="181"/>
    </location>
</feature>
<dbReference type="Proteomes" id="UP000282311">
    <property type="component" value="Unassembled WGS sequence"/>
</dbReference>
<gene>
    <name evidence="7" type="ORF">D7M11_28790</name>
</gene>
<keyword evidence="1" id="KW-1003">Cell membrane</keyword>
<evidence type="ECO:0000256" key="4">
    <source>
        <dbReference type="ARBA" id="ARBA00023139"/>
    </source>
</evidence>
<evidence type="ECO:0000256" key="1">
    <source>
        <dbReference type="ARBA" id="ARBA00022475"/>
    </source>
</evidence>
<keyword evidence="5" id="KW-0449">Lipoprotein</keyword>
<dbReference type="AlphaFoldDB" id="A0A3B0BGQ0"/>
<organism evidence="7 8">
    <name type="scientific">Paenibacillus ginsengarvi</name>
    <dbReference type="NCBI Taxonomy" id="400777"/>
    <lineage>
        <taxon>Bacteria</taxon>
        <taxon>Bacillati</taxon>
        <taxon>Bacillota</taxon>
        <taxon>Bacilli</taxon>
        <taxon>Bacillales</taxon>
        <taxon>Paenibacillaceae</taxon>
        <taxon>Paenibacillus</taxon>
    </lineage>
</organism>
<keyword evidence="2" id="KW-0732">Signal</keyword>
<proteinExistence type="predicted"/>
<dbReference type="OrthoDB" id="9768630at2"/>
<sequence>MAVGKDYLIGIPYTRNFSALYYNKTIFDKFGVAYPKEGMTWSEYADVAKRVTRTEGGIQYRGLEPNVPKRVGAQLSLPLVDPKTNRAALNTEQWKKVLTQMTDIYKIPGNEKMAFPGRWGKTVLQGADAGYVCRRQLAYEHEHEPVSGILGHRFVSGMAGSPTRGNGNRRASDAAGFHQQT</sequence>
<name>A0A3B0BGQ0_9BACL</name>
<evidence type="ECO:0000256" key="5">
    <source>
        <dbReference type="ARBA" id="ARBA00023288"/>
    </source>
</evidence>
<keyword evidence="8" id="KW-1185">Reference proteome</keyword>
<keyword evidence="3" id="KW-0472">Membrane</keyword>
<dbReference type="InterPro" id="IPR006059">
    <property type="entry name" value="SBP"/>
</dbReference>
<dbReference type="Pfam" id="PF13416">
    <property type="entry name" value="SBP_bac_8"/>
    <property type="match status" value="1"/>
</dbReference>
<evidence type="ECO:0000313" key="7">
    <source>
        <dbReference type="EMBL" id="RKN71832.1"/>
    </source>
</evidence>
<evidence type="ECO:0000256" key="2">
    <source>
        <dbReference type="ARBA" id="ARBA00022729"/>
    </source>
</evidence>
<dbReference type="Gene3D" id="3.40.190.10">
    <property type="entry name" value="Periplasmic binding protein-like II"/>
    <property type="match status" value="1"/>
</dbReference>
<evidence type="ECO:0000313" key="8">
    <source>
        <dbReference type="Proteomes" id="UP000282311"/>
    </source>
</evidence>
<dbReference type="PANTHER" id="PTHR43649:SF33">
    <property type="entry name" value="POLYGALACTURONAN_RHAMNOGALACTURONAN-BINDING PROTEIN YTCQ"/>
    <property type="match status" value="1"/>
</dbReference>
<evidence type="ECO:0000256" key="6">
    <source>
        <dbReference type="SAM" id="MobiDB-lite"/>
    </source>
</evidence>
<dbReference type="PANTHER" id="PTHR43649">
    <property type="entry name" value="ARABINOSE-BINDING PROTEIN-RELATED"/>
    <property type="match status" value="1"/>
</dbReference>